<dbReference type="Proteomes" id="UP000070444">
    <property type="component" value="Unassembled WGS sequence"/>
</dbReference>
<protein>
    <submittedName>
        <fullName evidence="1">Uncharacterized protein</fullName>
    </submittedName>
</protein>
<gene>
    <name evidence="1" type="ORF">CONCODRAFT_10445</name>
</gene>
<dbReference type="AlphaFoldDB" id="A0A137NXB2"/>
<proteinExistence type="predicted"/>
<sequence length="106" mass="11961">MNDACNCFNFVPYALGSGGKLNRFSSITFNKYSKGIKIFVPKLKGYRLPDGSIHNGCLRVDDTCFDCDESRIKLYVEDVENSEELKKSLANIVDIEPYSSCEPLTY</sequence>
<evidence type="ECO:0000313" key="1">
    <source>
        <dbReference type="EMBL" id="KXN67473.1"/>
    </source>
</evidence>
<dbReference type="OrthoDB" id="5985073at2759"/>
<name>A0A137NXB2_CONC2</name>
<dbReference type="EMBL" id="KQ964634">
    <property type="protein sequence ID" value="KXN67473.1"/>
    <property type="molecule type" value="Genomic_DNA"/>
</dbReference>
<accession>A0A137NXB2</accession>
<keyword evidence="2" id="KW-1185">Reference proteome</keyword>
<reference evidence="1 2" key="1">
    <citation type="journal article" date="2015" name="Genome Biol. Evol.">
        <title>Phylogenomic analyses indicate that early fungi evolved digesting cell walls of algal ancestors of land plants.</title>
        <authorList>
            <person name="Chang Y."/>
            <person name="Wang S."/>
            <person name="Sekimoto S."/>
            <person name="Aerts A.L."/>
            <person name="Choi C."/>
            <person name="Clum A."/>
            <person name="LaButti K.M."/>
            <person name="Lindquist E.A."/>
            <person name="Yee Ngan C."/>
            <person name="Ohm R.A."/>
            <person name="Salamov A.A."/>
            <person name="Grigoriev I.V."/>
            <person name="Spatafora J.W."/>
            <person name="Berbee M.L."/>
        </authorList>
    </citation>
    <scope>NUCLEOTIDE SEQUENCE [LARGE SCALE GENOMIC DNA]</scope>
    <source>
        <strain evidence="1 2">NRRL 28638</strain>
    </source>
</reference>
<organism evidence="1 2">
    <name type="scientific">Conidiobolus coronatus (strain ATCC 28846 / CBS 209.66 / NRRL 28638)</name>
    <name type="common">Delacroixia coronata</name>
    <dbReference type="NCBI Taxonomy" id="796925"/>
    <lineage>
        <taxon>Eukaryota</taxon>
        <taxon>Fungi</taxon>
        <taxon>Fungi incertae sedis</taxon>
        <taxon>Zoopagomycota</taxon>
        <taxon>Entomophthoromycotina</taxon>
        <taxon>Entomophthoromycetes</taxon>
        <taxon>Entomophthorales</taxon>
        <taxon>Ancylistaceae</taxon>
        <taxon>Conidiobolus</taxon>
    </lineage>
</organism>
<evidence type="ECO:0000313" key="2">
    <source>
        <dbReference type="Proteomes" id="UP000070444"/>
    </source>
</evidence>